<dbReference type="EMBL" id="LXQA010551256">
    <property type="protein sequence ID" value="MCI58764.1"/>
    <property type="molecule type" value="Genomic_DNA"/>
</dbReference>
<evidence type="ECO:0000313" key="2">
    <source>
        <dbReference type="Proteomes" id="UP000265520"/>
    </source>
</evidence>
<dbReference type="AlphaFoldDB" id="A0A392TDV1"/>
<keyword evidence="2" id="KW-1185">Reference proteome</keyword>
<organism evidence="1 2">
    <name type="scientific">Trifolium medium</name>
    <dbReference type="NCBI Taxonomy" id="97028"/>
    <lineage>
        <taxon>Eukaryota</taxon>
        <taxon>Viridiplantae</taxon>
        <taxon>Streptophyta</taxon>
        <taxon>Embryophyta</taxon>
        <taxon>Tracheophyta</taxon>
        <taxon>Spermatophyta</taxon>
        <taxon>Magnoliopsida</taxon>
        <taxon>eudicotyledons</taxon>
        <taxon>Gunneridae</taxon>
        <taxon>Pentapetalae</taxon>
        <taxon>rosids</taxon>
        <taxon>fabids</taxon>
        <taxon>Fabales</taxon>
        <taxon>Fabaceae</taxon>
        <taxon>Papilionoideae</taxon>
        <taxon>50 kb inversion clade</taxon>
        <taxon>NPAAA clade</taxon>
        <taxon>Hologalegina</taxon>
        <taxon>IRL clade</taxon>
        <taxon>Trifolieae</taxon>
        <taxon>Trifolium</taxon>
    </lineage>
</organism>
<proteinExistence type="predicted"/>
<dbReference type="Proteomes" id="UP000265520">
    <property type="component" value="Unassembled WGS sequence"/>
</dbReference>
<evidence type="ECO:0000313" key="1">
    <source>
        <dbReference type="EMBL" id="MCI58764.1"/>
    </source>
</evidence>
<sequence>MTRSAAPSGAHIVTEDIMGETSCAADVRVVDVVLKLGKRFEQAGGRKEVIKQGDGLLCTGTEDVVR</sequence>
<accession>A0A392TDV1</accession>
<protein>
    <submittedName>
        <fullName evidence="1">Uncharacterized protein</fullName>
    </submittedName>
</protein>
<reference evidence="1 2" key="1">
    <citation type="journal article" date="2018" name="Front. Plant Sci.">
        <title>Red Clover (Trifolium pratense) and Zigzag Clover (T. medium) - A Picture of Genomic Similarities and Differences.</title>
        <authorList>
            <person name="Dluhosova J."/>
            <person name="Istvanek J."/>
            <person name="Nedelnik J."/>
            <person name="Repkova J."/>
        </authorList>
    </citation>
    <scope>NUCLEOTIDE SEQUENCE [LARGE SCALE GENOMIC DNA]</scope>
    <source>
        <strain evidence="2">cv. 10/8</strain>
        <tissue evidence="1">Leaf</tissue>
    </source>
</reference>
<feature type="non-terminal residue" evidence="1">
    <location>
        <position position="66"/>
    </location>
</feature>
<comment type="caution">
    <text evidence="1">The sequence shown here is derived from an EMBL/GenBank/DDBJ whole genome shotgun (WGS) entry which is preliminary data.</text>
</comment>
<name>A0A392TDV1_9FABA</name>